<organism evidence="2 3">
    <name type="scientific">Amycolatopsis xylanica</name>
    <dbReference type="NCBI Taxonomy" id="589385"/>
    <lineage>
        <taxon>Bacteria</taxon>
        <taxon>Bacillati</taxon>
        <taxon>Actinomycetota</taxon>
        <taxon>Actinomycetes</taxon>
        <taxon>Pseudonocardiales</taxon>
        <taxon>Pseudonocardiaceae</taxon>
        <taxon>Amycolatopsis</taxon>
    </lineage>
</organism>
<dbReference type="InterPro" id="IPR036465">
    <property type="entry name" value="vWFA_dom_sf"/>
</dbReference>
<sequence length="529" mass="55176">MLGVVIAVSAVSFGVIQLVHANHACAAQTKVFVAASPDIAPALTDVVRGVRQECAQIEVQPRDSAQVAESLAISDGSVKPQVWVPSSTLALQRARQLGATQVPESGPSVASSPVVLGVAQEIAAGLGWPSKTLTWADVLGVSDGTVTPGMPDPARNPVGVSALFGLRDVTKGKPDAGPAYTSLLRRFSATTTATEAELFTRLPGADLAVQSVTTFPTSENAILRHNVAKPGAPLVSVYSPAAPSLDYPFAVLSGTDPAQAKAIEPVLSALLSQPGAVAVADAGLRAAGGQALRAATDNRVTGRGLQTARMPSLAEVDQILNQWAGVNLSARVQVLIDVSGSMTALVPGTEKTRMQATLEAAEKGLRLFKPTSQVRILTFSTKLDGDKDYREVLPMAPVGEQLKPGPLEKLRGIKATPDGQTGLYDSVLDSYRVARREWEPGRLNVVIVMTDGKNSDPGGLTREQLLGELGKLQDLRRPIPIIGIGIGPDIDATELQEITKPTGGQAFTTPDPGKIADVFFGALSKLTGA</sequence>
<dbReference type="EMBL" id="FNON01000004">
    <property type="protein sequence ID" value="SDY02112.1"/>
    <property type="molecule type" value="Genomic_DNA"/>
</dbReference>
<evidence type="ECO:0000259" key="1">
    <source>
        <dbReference type="PROSITE" id="PS50234"/>
    </source>
</evidence>
<dbReference type="Pfam" id="PF00092">
    <property type="entry name" value="VWA"/>
    <property type="match status" value="1"/>
</dbReference>
<protein>
    <submittedName>
        <fullName evidence="2">Mg-chelatase subunit ChlD</fullName>
    </submittedName>
</protein>
<reference evidence="2 3" key="1">
    <citation type="submission" date="2016-10" db="EMBL/GenBank/DDBJ databases">
        <authorList>
            <person name="de Groot N.N."/>
        </authorList>
    </citation>
    <scope>NUCLEOTIDE SEQUENCE [LARGE SCALE GENOMIC DNA]</scope>
    <source>
        <strain evidence="2 3">CPCC 202699</strain>
    </source>
</reference>
<proteinExistence type="predicted"/>
<gene>
    <name evidence="2" type="ORF">SAMN05421504_104242</name>
</gene>
<dbReference type="Proteomes" id="UP000199515">
    <property type="component" value="Unassembled WGS sequence"/>
</dbReference>
<dbReference type="AlphaFoldDB" id="A0A1H3GFH8"/>
<dbReference type="STRING" id="589385.SAMN05421504_104242"/>
<dbReference type="SUPFAM" id="SSF53300">
    <property type="entry name" value="vWA-like"/>
    <property type="match status" value="1"/>
</dbReference>
<dbReference type="PROSITE" id="PS50234">
    <property type="entry name" value="VWFA"/>
    <property type="match status" value="1"/>
</dbReference>
<accession>A0A1H3GFH8</accession>
<keyword evidence="3" id="KW-1185">Reference proteome</keyword>
<name>A0A1H3GFH8_9PSEU</name>
<evidence type="ECO:0000313" key="3">
    <source>
        <dbReference type="Proteomes" id="UP000199515"/>
    </source>
</evidence>
<evidence type="ECO:0000313" key="2">
    <source>
        <dbReference type="EMBL" id="SDY02112.1"/>
    </source>
</evidence>
<dbReference type="Gene3D" id="3.40.50.410">
    <property type="entry name" value="von Willebrand factor, type A domain"/>
    <property type="match status" value="1"/>
</dbReference>
<dbReference type="SMART" id="SM00327">
    <property type="entry name" value="VWA"/>
    <property type="match status" value="1"/>
</dbReference>
<dbReference type="InterPro" id="IPR002035">
    <property type="entry name" value="VWF_A"/>
</dbReference>
<feature type="domain" description="VWFA" evidence="1">
    <location>
        <begin position="331"/>
        <end position="523"/>
    </location>
</feature>